<dbReference type="EMBL" id="CP009509">
    <property type="protein sequence ID" value="AKB41434.1"/>
    <property type="molecule type" value="Genomic_DNA"/>
</dbReference>
<dbReference type="CDD" id="cd17251">
    <property type="entry name" value="RMtype1_S_HinAWORF1578P-TRD2-CR2_like"/>
    <property type="match status" value="1"/>
</dbReference>
<dbReference type="SUPFAM" id="SSF116734">
    <property type="entry name" value="DNA methylase specificity domain"/>
    <property type="match status" value="2"/>
</dbReference>
<dbReference type="GO" id="GO:0009307">
    <property type="term" value="P:DNA restriction-modification system"/>
    <property type="evidence" value="ECO:0007669"/>
    <property type="project" value="UniProtKB-KW"/>
</dbReference>
<evidence type="ECO:0000259" key="4">
    <source>
        <dbReference type="Pfam" id="PF01420"/>
    </source>
</evidence>
<protein>
    <submittedName>
        <fullName evidence="5">Type I restriction-modification system, specificity subunit S</fullName>
        <ecNumber evidence="5">3.1.21.3</ecNumber>
    </submittedName>
</protein>
<dbReference type="PANTHER" id="PTHR30408">
    <property type="entry name" value="TYPE-1 RESTRICTION ENZYME ECOKI SPECIFICITY PROTEIN"/>
    <property type="match status" value="1"/>
</dbReference>
<evidence type="ECO:0000256" key="3">
    <source>
        <dbReference type="ARBA" id="ARBA00023125"/>
    </source>
</evidence>
<feature type="domain" description="Type I restriction modification DNA specificity" evidence="4">
    <location>
        <begin position="199"/>
        <end position="345"/>
    </location>
</feature>
<accession>A0A0E3Q027</accession>
<name>A0A0E3Q027_METMZ</name>
<dbReference type="RefSeq" id="WP_048036721.1">
    <property type="nucleotide sequence ID" value="NZ_CP009509.1"/>
</dbReference>
<dbReference type="PANTHER" id="PTHR30408:SF13">
    <property type="entry name" value="TYPE I RESTRICTION ENZYME HINDI SPECIFICITY SUBUNIT"/>
    <property type="match status" value="1"/>
</dbReference>
<evidence type="ECO:0000256" key="1">
    <source>
        <dbReference type="ARBA" id="ARBA00010923"/>
    </source>
</evidence>
<dbReference type="Pfam" id="PF01420">
    <property type="entry name" value="Methylase_S"/>
    <property type="match status" value="2"/>
</dbReference>
<keyword evidence="3" id="KW-0238">DNA-binding</keyword>
<dbReference type="Proteomes" id="UP000033058">
    <property type="component" value="Chromosome"/>
</dbReference>
<dbReference type="InterPro" id="IPR052021">
    <property type="entry name" value="Type-I_RS_S_subunit"/>
</dbReference>
<dbReference type="InterPro" id="IPR000055">
    <property type="entry name" value="Restrct_endonuc_typeI_TRD"/>
</dbReference>
<dbReference type="REBASE" id="109106">
    <property type="entry name" value="S.Mma610ORF2444P"/>
</dbReference>
<organism evidence="5 6">
    <name type="scientific">Methanosarcina mazei WWM610</name>
    <dbReference type="NCBI Taxonomy" id="1434117"/>
    <lineage>
        <taxon>Archaea</taxon>
        <taxon>Methanobacteriati</taxon>
        <taxon>Methanobacteriota</taxon>
        <taxon>Stenosarchaea group</taxon>
        <taxon>Methanomicrobia</taxon>
        <taxon>Methanosarcinales</taxon>
        <taxon>Methanosarcinaceae</taxon>
        <taxon>Methanosarcina</taxon>
    </lineage>
</organism>
<dbReference type="AlphaFoldDB" id="A0A0E3Q027"/>
<dbReference type="GO" id="GO:0003677">
    <property type="term" value="F:DNA binding"/>
    <property type="evidence" value="ECO:0007669"/>
    <property type="project" value="UniProtKB-KW"/>
</dbReference>
<dbReference type="Gene3D" id="3.90.220.20">
    <property type="entry name" value="DNA methylase specificity domains"/>
    <property type="match status" value="2"/>
</dbReference>
<sequence length="400" mass="45034">MTGEWKECKLGDVCEQVLTGGTPLTKKSDYYLNGKIPWLKTKEVNFCRINKTENYISELGLANSAAKLIPANSVIVAMYGQGDTAGRVAINKIPLATNQACCNLVIDNKIADYHFIYYLLKNSYFELVLRKTGSAQPNLNTKLLKDFDILLPPLPEQFTIASILSSLDDKIDLLHRQNKTLEAMAETLFRQWFVEEADEGWKEKPLSFYGTIICGKTPSKKVQSYFNGDIPFIKIPDMHGNIFLFDTSDSLTEEGKRSQSNKTLPPKSICVSCIATVGLVSLNAKESQTNQQINSIVPNENYYRYYLYLTMRSSYDLLHSMASGGTATLNLNTGNFSQIPVLYPEQSVLEEFHSEVEPLFDKIFFNQSQIHTLEKLRDTLLPKLMSGEVRVELAQGEAAR</sequence>
<dbReference type="HOGENOM" id="CLU_021095_2_1_2"/>
<dbReference type="GeneID" id="24852197"/>
<evidence type="ECO:0000313" key="6">
    <source>
        <dbReference type="Proteomes" id="UP000033058"/>
    </source>
</evidence>
<keyword evidence="2" id="KW-0680">Restriction system</keyword>
<evidence type="ECO:0000256" key="2">
    <source>
        <dbReference type="ARBA" id="ARBA00022747"/>
    </source>
</evidence>
<evidence type="ECO:0000313" key="5">
    <source>
        <dbReference type="EMBL" id="AKB41434.1"/>
    </source>
</evidence>
<dbReference type="PATRIC" id="fig|1434117.4.peg.3115"/>
<gene>
    <name evidence="5" type="ORF">MSMAW_2443</name>
</gene>
<dbReference type="Gene3D" id="1.10.287.1120">
    <property type="entry name" value="Bipartite methylase S protein"/>
    <property type="match status" value="1"/>
</dbReference>
<dbReference type="CDD" id="cd17500">
    <property type="entry name" value="RMtype1_S_MmaGORF2198P_TRD1-CR1_like"/>
    <property type="match status" value="1"/>
</dbReference>
<comment type="similarity">
    <text evidence="1">Belongs to the type-I restriction system S methylase family.</text>
</comment>
<feature type="domain" description="Type I restriction modification DNA specificity" evidence="4">
    <location>
        <begin position="4"/>
        <end position="182"/>
    </location>
</feature>
<dbReference type="GO" id="GO:0009035">
    <property type="term" value="F:type I site-specific deoxyribonuclease activity"/>
    <property type="evidence" value="ECO:0007669"/>
    <property type="project" value="UniProtKB-EC"/>
</dbReference>
<reference evidence="5 6" key="1">
    <citation type="submission" date="2014-07" db="EMBL/GenBank/DDBJ databases">
        <title>Methanogenic archaea and the global carbon cycle.</title>
        <authorList>
            <person name="Henriksen J.R."/>
            <person name="Luke J."/>
            <person name="Reinhart S."/>
            <person name="Benedict M.N."/>
            <person name="Youngblut N.D."/>
            <person name="Metcalf M.E."/>
            <person name="Whitaker R.J."/>
            <person name="Metcalf W.W."/>
        </authorList>
    </citation>
    <scope>NUCLEOTIDE SEQUENCE [LARGE SCALE GENOMIC DNA]</scope>
    <source>
        <strain evidence="5 6">WWM610</strain>
    </source>
</reference>
<dbReference type="EC" id="3.1.21.3" evidence="5"/>
<proteinExistence type="inferred from homology"/>
<keyword evidence="5" id="KW-0378">Hydrolase</keyword>
<dbReference type="InterPro" id="IPR044946">
    <property type="entry name" value="Restrct_endonuc_typeI_TRD_sf"/>
</dbReference>